<reference evidence="3 4" key="1">
    <citation type="submission" date="2018-12" db="EMBL/GenBank/DDBJ databases">
        <authorList>
            <person name="Yang Y."/>
        </authorList>
    </citation>
    <scope>NUCLEOTIDE SEQUENCE [LARGE SCALE GENOMIC DNA]</scope>
    <source>
        <strain evidence="3 4">L-25-5w-1</strain>
    </source>
</reference>
<comment type="caution">
    <text evidence="3">The sequence shown here is derived from an EMBL/GenBank/DDBJ whole genome shotgun (WGS) entry which is preliminary data.</text>
</comment>
<feature type="chain" id="PRO_5019096329" description="Lipoprotein" evidence="2">
    <location>
        <begin position="24"/>
        <end position="140"/>
    </location>
</feature>
<name>A0A431VBP6_9PROT</name>
<organism evidence="3 4">
    <name type="scientific">Azospirillum griseum</name>
    <dbReference type="NCBI Taxonomy" id="2496639"/>
    <lineage>
        <taxon>Bacteria</taxon>
        <taxon>Pseudomonadati</taxon>
        <taxon>Pseudomonadota</taxon>
        <taxon>Alphaproteobacteria</taxon>
        <taxon>Rhodospirillales</taxon>
        <taxon>Azospirillaceae</taxon>
        <taxon>Azospirillum</taxon>
    </lineage>
</organism>
<feature type="signal peptide" evidence="2">
    <location>
        <begin position="1"/>
        <end position="23"/>
    </location>
</feature>
<evidence type="ECO:0000256" key="1">
    <source>
        <dbReference type="SAM" id="MobiDB-lite"/>
    </source>
</evidence>
<dbReference type="RefSeq" id="WP_126619386.1">
    <property type="nucleotide sequence ID" value="NZ_JBHUCY010000074.1"/>
</dbReference>
<keyword evidence="4" id="KW-1185">Reference proteome</keyword>
<feature type="compositionally biased region" description="Polar residues" evidence="1">
    <location>
        <begin position="71"/>
        <end position="80"/>
    </location>
</feature>
<dbReference type="EMBL" id="RXMA01000028">
    <property type="protein sequence ID" value="RTR16023.1"/>
    <property type="molecule type" value="Genomic_DNA"/>
</dbReference>
<evidence type="ECO:0008006" key="5">
    <source>
        <dbReference type="Google" id="ProtNLM"/>
    </source>
</evidence>
<feature type="compositionally biased region" description="Low complexity" evidence="1">
    <location>
        <begin position="34"/>
        <end position="48"/>
    </location>
</feature>
<protein>
    <recommendedName>
        <fullName evidence="5">Lipoprotein</fullName>
    </recommendedName>
</protein>
<gene>
    <name evidence="3" type="ORF">EJ903_21670</name>
</gene>
<dbReference type="Proteomes" id="UP000277007">
    <property type="component" value="Unassembled WGS sequence"/>
</dbReference>
<evidence type="ECO:0000313" key="4">
    <source>
        <dbReference type="Proteomes" id="UP000277007"/>
    </source>
</evidence>
<feature type="region of interest" description="Disordered" evidence="1">
    <location>
        <begin position="34"/>
        <end position="86"/>
    </location>
</feature>
<dbReference type="PROSITE" id="PS51257">
    <property type="entry name" value="PROKAR_LIPOPROTEIN"/>
    <property type="match status" value="1"/>
</dbReference>
<sequence>MFRPIRLFASLVAVALLGLTACADQPAPRAASVAAPSATASAGSTALPQVPASKPNAARPATPAGGAAQGDDQSLRLNGDTSGGGTCRTQCERSLNMCMDSVAARTQSGLERPDAGGPFTPSDNCSYQLKQCFQRCNAVR</sequence>
<keyword evidence="2" id="KW-0732">Signal</keyword>
<dbReference type="AlphaFoldDB" id="A0A431VBP6"/>
<evidence type="ECO:0000256" key="2">
    <source>
        <dbReference type="SAM" id="SignalP"/>
    </source>
</evidence>
<accession>A0A431VBP6</accession>
<proteinExistence type="predicted"/>
<dbReference type="OrthoDB" id="7305871at2"/>
<feature type="compositionally biased region" description="Low complexity" evidence="1">
    <location>
        <begin position="55"/>
        <end position="70"/>
    </location>
</feature>
<evidence type="ECO:0000313" key="3">
    <source>
        <dbReference type="EMBL" id="RTR16023.1"/>
    </source>
</evidence>